<keyword evidence="4" id="KW-1185">Reference proteome</keyword>
<gene>
    <name evidence="3" type="ORF">D0469_19275</name>
</gene>
<name>A0A372LDH3_9BACI</name>
<feature type="signal peptide" evidence="2">
    <location>
        <begin position="1"/>
        <end position="21"/>
    </location>
</feature>
<feature type="compositionally biased region" description="Basic and acidic residues" evidence="1">
    <location>
        <begin position="23"/>
        <end position="39"/>
    </location>
</feature>
<reference evidence="3 4" key="1">
    <citation type="submission" date="2018-08" db="EMBL/GenBank/DDBJ databases">
        <title>Bacillus chawlae sp. nov., Bacillus glennii sp. nov., and Bacillus saganii sp. nov. Isolated from the Vehicle Assembly Building at Kennedy Space Center where the Viking Spacecraft were Assembled.</title>
        <authorList>
            <person name="Seuylemezian A."/>
            <person name="Vaishampayan P."/>
        </authorList>
    </citation>
    <scope>NUCLEOTIDE SEQUENCE [LARGE SCALE GENOMIC DNA]</scope>
    <source>
        <strain evidence="3 4">V47-23a</strain>
    </source>
</reference>
<proteinExistence type="predicted"/>
<organism evidence="3 4">
    <name type="scientific">Peribacillus saganii</name>
    <dbReference type="NCBI Taxonomy" id="2303992"/>
    <lineage>
        <taxon>Bacteria</taxon>
        <taxon>Bacillati</taxon>
        <taxon>Bacillota</taxon>
        <taxon>Bacilli</taxon>
        <taxon>Bacillales</taxon>
        <taxon>Bacillaceae</taxon>
        <taxon>Peribacillus</taxon>
    </lineage>
</organism>
<dbReference type="EMBL" id="QVTE01000062">
    <property type="protein sequence ID" value="RFU64082.1"/>
    <property type="molecule type" value="Genomic_DNA"/>
</dbReference>
<feature type="region of interest" description="Disordered" evidence="1">
    <location>
        <begin position="23"/>
        <end position="69"/>
    </location>
</feature>
<sequence>MKRLVPVFTILLLFITGCGKAEEKAEAEAKKAPAEESSKNNDTASDEQEDTEDTASENEAAAKEWPASFKAEKDFILPKTLEEAENMEPGEWWEKIEDNEWKDSDQLKLADKIGEIDSQDISEEKRADRVTQLLFKSLYPELLVLVHSSLEKKSPW</sequence>
<evidence type="ECO:0000256" key="2">
    <source>
        <dbReference type="SAM" id="SignalP"/>
    </source>
</evidence>
<dbReference type="AlphaFoldDB" id="A0A372LDH3"/>
<dbReference type="PROSITE" id="PS51257">
    <property type="entry name" value="PROKAR_LIPOPROTEIN"/>
    <property type="match status" value="1"/>
</dbReference>
<keyword evidence="2" id="KW-0732">Signal</keyword>
<dbReference type="RefSeq" id="WP_117328358.1">
    <property type="nucleotide sequence ID" value="NZ_QVTE01000062.1"/>
</dbReference>
<feature type="chain" id="PRO_5017036087" evidence="2">
    <location>
        <begin position="22"/>
        <end position="156"/>
    </location>
</feature>
<accession>A0A372LDH3</accession>
<dbReference type="Proteomes" id="UP000264541">
    <property type="component" value="Unassembled WGS sequence"/>
</dbReference>
<evidence type="ECO:0000313" key="4">
    <source>
        <dbReference type="Proteomes" id="UP000264541"/>
    </source>
</evidence>
<protein>
    <submittedName>
        <fullName evidence="3">Uncharacterized protein</fullName>
    </submittedName>
</protein>
<evidence type="ECO:0000313" key="3">
    <source>
        <dbReference type="EMBL" id="RFU64082.1"/>
    </source>
</evidence>
<feature type="compositionally biased region" description="Acidic residues" evidence="1">
    <location>
        <begin position="44"/>
        <end position="56"/>
    </location>
</feature>
<comment type="caution">
    <text evidence="3">The sequence shown here is derived from an EMBL/GenBank/DDBJ whole genome shotgun (WGS) entry which is preliminary data.</text>
</comment>
<evidence type="ECO:0000256" key="1">
    <source>
        <dbReference type="SAM" id="MobiDB-lite"/>
    </source>
</evidence>